<dbReference type="EMBL" id="DRBS01000303">
    <property type="protein sequence ID" value="HDD44805.1"/>
    <property type="molecule type" value="Genomic_DNA"/>
</dbReference>
<reference evidence="1" key="1">
    <citation type="journal article" date="2020" name="mSystems">
        <title>Genome- and Community-Level Interaction Insights into Carbon Utilization and Element Cycling Functions of Hydrothermarchaeota in Hydrothermal Sediment.</title>
        <authorList>
            <person name="Zhou Z."/>
            <person name="Liu Y."/>
            <person name="Xu W."/>
            <person name="Pan J."/>
            <person name="Luo Z.H."/>
            <person name="Li M."/>
        </authorList>
    </citation>
    <scope>NUCLEOTIDE SEQUENCE [LARGE SCALE GENOMIC DNA]</scope>
    <source>
        <strain evidence="1">HyVt-233</strain>
    </source>
</reference>
<accession>A0A7C0U3X7</accession>
<dbReference type="InterPro" id="IPR007183">
    <property type="entry name" value="UPF0280"/>
</dbReference>
<dbReference type="NCBIfam" id="NF003323">
    <property type="entry name" value="PRK04334.1-3"/>
    <property type="match status" value="1"/>
</dbReference>
<proteinExistence type="predicted"/>
<dbReference type="InterPro" id="IPR003374">
    <property type="entry name" value="ApbE-like_sf"/>
</dbReference>
<gene>
    <name evidence="1" type="ORF">ENG63_08115</name>
</gene>
<sequence length="238" mass="25925">MNRFYRQWCHNKHLTSFSVVVKETDLWIKAQKVLDKEAKEAVFKYRAQLEKYIKFHPEFKDAFLPLPFDPFAPKIVRQMLLAAQKAGVGPMAAVAGAIAQAVGEELLKYSKEVIVENGGDIYLKIRTPVQIGIFAGSSLLSGKIALKLKPTEKAIAVCTSSGKIGHSFSSGQADAVTVIAEDAALADAAATAVGNLIRKKQDITKAAQRAKNIEGVKGLIIILDKHLAIWGDIDLITI</sequence>
<dbReference type="Proteomes" id="UP000886289">
    <property type="component" value="Unassembled WGS sequence"/>
</dbReference>
<protein>
    <submittedName>
        <fullName evidence="1">UPF0280 family protein</fullName>
    </submittedName>
</protein>
<dbReference type="SUPFAM" id="SSF143631">
    <property type="entry name" value="ApbE-like"/>
    <property type="match status" value="1"/>
</dbReference>
<name>A0A7C0U3X7_DESA2</name>
<organism evidence="1">
    <name type="scientific">Desulfofervidus auxilii</name>
    <dbReference type="NCBI Taxonomy" id="1621989"/>
    <lineage>
        <taxon>Bacteria</taxon>
        <taxon>Pseudomonadati</taxon>
        <taxon>Thermodesulfobacteriota</taxon>
        <taxon>Candidatus Desulfofervidia</taxon>
        <taxon>Candidatus Desulfofervidales</taxon>
        <taxon>Candidatus Desulfofervidaceae</taxon>
        <taxon>Candidatus Desulfofervidus</taxon>
    </lineage>
</organism>
<dbReference type="PIRSF" id="PIRSF006421">
    <property type="entry name" value="UCP006421"/>
    <property type="match status" value="1"/>
</dbReference>
<comment type="caution">
    <text evidence="1">The sequence shown here is derived from an EMBL/GenBank/DDBJ whole genome shotgun (WGS) entry which is preliminary data.</text>
</comment>
<dbReference type="AlphaFoldDB" id="A0A7C0U3X7"/>
<dbReference type="Gene3D" id="3.10.520.10">
    <property type="entry name" value="ApbE-like domains"/>
    <property type="match status" value="1"/>
</dbReference>
<evidence type="ECO:0000313" key="1">
    <source>
        <dbReference type="EMBL" id="HDD44805.1"/>
    </source>
</evidence>